<evidence type="ECO:0000313" key="1">
    <source>
        <dbReference type="EMBL" id="MXY94182.1"/>
    </source>
</evidence>
<name>A0A6B0YWQ6_9CHLR</name>
<proteinExistence type="predicted"/>
<comment type="caution">
    <text evidence="1">The sequence shown here is derived from an EMBL/GenBank/DDBJ whole genome shotgun (WGS) entry which is preliminary data.</text>
</comment>
<dbReference type="AlphaFoldDB" id="A0A6B0YWQ6"/>
<accession>A0A6B0YWQ6</accession>
<reference evidence="1" key="1">
    <citation type="submission" date="2019-09" db="EMBL/GenBank/DDBJ databases">
        <title>Characterisation of the sponge microbiome using genome-centric metagenomics.</title>
        <authorList>
            <person name="Engelberts J.P."/>
            <person name="Robbins S.J."/>
            <person name="De Goeij J.M."/>
            <person name="Aranda M."/>
            <person name="Bell S.C."/>
            <person name="Webster N.S."/>
        </authorList>
    </citation>
    <scope>NUCLEOTIDE SEQUENCE</scope>
    <source>
        <strain evidence="1">SB0664_bin_27</strain>
    </source>
</reference>
<organism evidence="1">
    <name type="scientific">Caldilineaceae bacterium SB0664_bin_27</name>
    <dbReference type="NCBI Taxonomy" id="2605260"/>
    <lineage>
        <taxon>Bacteria</taxon>
        <taxon>Bacillati</taxon>
        <taxon>Chloroflexota</taxon>
        <taxon>Caldilineae</taxon>
        <taxon>Caldilineales</taxon>
        <taxon>Caldilineaceae</taxon>
    </lineage>
</organism>
<protein>
    <submittedName>
        <fullName evidence="1">Uncharacterized protein</fullName>
    </submittedName>
</protein>
<dbReference type="EMBL" id="VXRG01000103">
    <property type="protein sequence ID" value="MXY94182.1"/>
    <property type="molecule type" value="Genomic_DNA"/>
</dbReference>
<gene>
    <name evidence="1" type="ORF">F4Y42_12135</name>
</gene>
<sequence>MPPGTDEVVAFDRVMPDFSIAQEAAALGCQVDWSDTDMMPNPTDAPWAGRAFVDLVRNTI</sequence>